<dbReference type="EMBL" id="CACTIH010005585">
    <property type="protein sequence ID" value="CAA2998247.1"/>
    <property type="molecule type" value="Genomic_DNA"/>
</dbReference>
<keyword evidence="4" id="KW-0805">Transcription regulation</keyword>
<evidence type="ECO:0000313" key="7">
    <source>
        <dbReference type="EMBL" id="CAA2998247.1"/>
    </source>
</evidence>
<sequence>MGQMTNSKSEKEEKSEVELELKLLEALEIYPPAKLRGIHRHFVLYGLTEYMSRSFNRSFTADDVLKLLDRFYNLEMVKPDEEDEEILNKEEDFRLPESYFPEE</sequence>
<evidence type="ECO:0000256" key="4">
    <source>
        <dbReference type="ARBA" id="ARBA00023015"/>
    </source>
</evidence>
<evidence type="ECO:0000313" key="8">
    <source>
        <dbReference type="Proteomes" id="UP000594638"/>
    </source>
</evidence>
<dbReference type="GO" id="GO:0006357">
    <property type="term" value="P:regulation of transcription by RNA polymerase II"/>
    <property type="evidence" value="ECO:0007669"/>
    <property type="project" value="TreeGrafter"/>
</dbReference>
<dbReference type="PANTHER" id="PTHR13581:SF5">
    <property type="entry name" value="MRG_MORF4L-BINDING PROTEIN"/>
    <property type="match status" value="1"/>
</dbReference>
<comment type="subcellular location">
    <subcellularLocation>
        <location evidence="1">Nucleus</location>
    </subcellularLocation>
</comment>
<dbReference type="PANTHER" id="PTHR13581">
    <property type="entry name" value="MRG-BINDING PROTEIN"/>
    <property type="match status" value="1"/>
</dbReference>
<dbReference type="Gramene" id="OE9A116560T1">
    <property type="protein sequence ID" value="OE9A116560C1"/>
    <property type="gene ID" value="OE9A116560"/>
</dbReference>
<keyword evidence="5" id="KW-0804">Transcription</keyword>
<gene>
    <name evidence="7" type="ORF">OLEA9_A116560</name>
</gene>
<name>A0A8S0T0R0_OLEEU</name>
<evidence type="ECO:0000256" key="5">
    <source>
        <dbReference type="ARBA" id="ARBA00023163"/>
    </source>
</evidence>
<dbReference type="OrthoDB" id="1911236at2759"/>
<dbReference type="GO" id="GO:0035267">
    <property type="term" value="C:NuA4 histone acetyltransferase complex"/>
    <property type="evidence" value="ECO:0007669"/>
    <property type="project" value="TreeGrafter"/>
</dbReference>
<comment type="caution">
    <text evidence="7">The sequence shown here is derived from an EMBL/GenBank/DDBJ whole genome shotgun (WGS) entry which is preliminary data.</text>
</comment>
<evidence type="ECO:0000256" key="1">
    <source>
        <dbReference type="ARBA" id="ARBA00004123"/>
    </source>
</evidence>
<evidence type="ECO:0000256" key="2">
    <source>
        <dbReference type="ARBA" id="ARBA00007117"/>
    </source>
</evidence>
<dbReference type="Pfam" id="PF07904">
    <property type="entry name" value="Eaf7"/>
    <property type="match status" value="1"/>
</dbReference>
<reference evidence="7 8" key="1">
    <citation type="submission" date="2019-12" db="EMBL/GenBank/DDBJ databases">
        <authorList>
            <person name="Alioto T."/>
            <person name="Alioto T."/>
            <person name="Gomez Garrido J."/>
        </authorList>
    </citation>
    <scope>NUCLEOTIDE SEQUENCE [LARGE SCALE GENOMIC DNA]</scope>
</reference>
<protein>
    <submittedName>
        <fullName evidence="7">PREDICTED: uncharacterized protein LOC104115794</fullName>
    </submittedName>
</protein>
<keyword evidence="6" id="KW-0539">Nucleus</keyword>
<dbReference type="GO" id="GO:0006325">
    <property type="term" value="P:chromatin organization"/>
    <property type="evidence" value="ECO:0007669"/>
    <property type="project" value="UniProtKB-KW"/>
</dbReference>
<organism evidence="7 8">
    <name type="scientific">Olea europaea subsp. europaea</name>
    <dbReference type="NCBI Taxonomy" id="158383"/>
    <lineage>
        <taxon>Eukaryota</taxon>
        <taxon>Viridiplantae</taxon>
        <taxon>Streptophyta</taxon>
        <taxon>Embryophyta</taxon>
        <taxon>Tracheophyta</taxon>
        <taxon>Spermatophyta</taxon>
        <taxon>Magnoliopsida</taxon>
        <taxon>eudicotyledons</taxon>
        <taxon>Gunneridae</taxon>
        <taxon>Pentapetalae</taxon>
        <taxon>asterids</taxon>
        <taxon>lamiids</taxon>
        <taxon>Lamiales</taxon>
        <taxon>Oleaceae</taxon>
        <taxon>Oleeae</taxon>
        <taxon>Olea</taxon>
    </lineage>
</organism>
<comment type="similarity">
    <text evidence="2">Belongs to the EAF7 family.</text>
</comment>
<dbReference type="Proteomes" id="UP000594638">
    <property type="component" value="Unassembled WGS sequence"/>
</dbReference>
<evidence type="ECO:0000256" key="3">
    <source>
        <dbReference type="ARBA" id="ARBA00022853"/>
    </source>
</evidence>
<dbReference type="InterPro" id="IPR012423">
    <property type="entry name" value="Eaf7/MRGBP"/>
</dbReference>
<evidence type="ECO:0000256" key="6">
    <source>
        <dbReference type="ARBA" id="ARBA00023242"/>
    </source>
</evidence>
<proteinExistence type="inferred from homology"/>
<dbReference type="AlphaFoldDB" id="A0A8S0T0R0"/>
<keyword evidence="8" id="KW-1185">Reference proteome</keyword>
<accession>A0A8S0T0R0</accession>
<dbReference type="GO" id="GO:0005634">
    <property type="term" value="C:nucleus"/>
    <property type="evidence" value="ECO:0007669"/>
    <property type="project" value="UniProtKB-SubCell"/>
</dbReference>
<keyword evidence="3" id="KW-0156">Chromatin regulator</keyword>